<dbReference type="Gene3D" id="3.40.30.10">
    <property type="entry name" value="Glutaredoxin"/>
    <property type="match status" value="1"/>
</dbReference>
<evidence type="ECO:0000313" key="1">
    <source>
        <dbReference type="EMBL" id="CAA9233799.1"/>
    </source>
</evidence>
<organism evidence="1">
    <name type="scientific">uncultured Armatimonadetes bacterium</name>
    <dbReference type="NCBI Taxonomy" id="157466"/>
    <lineage>
        <taxon>Bacteria</taxon>
        <taxon>Bacillati</taxon>
        <taxon>Armatimonadota</taxon>
        <taxon>environmental samples</taxon>
    </lineage>
</organism>
<dbReference type="InterPro" id="IPR036249">
    <property type="entry name" value="Thioredoxin-like_sf"/>
</dbReference>
<gene>
    <name evidence="1" type="ORF">AVDCRST_MAG63-1086</name>
</gene>
<reference evidence="1" key="1">
    <citation type="submission" date="2020-02" db="EMBL/GenBank/DDBJ databases">
        <authorList>
            <person name="Meier V. D."/>
        </authorList>
    </citation>
    <scope>NUCLEOTIDE SEQUENCE</scope>
    <source>
        <strain evidence="1">AVDCRST_MAG63</strain>
    </source>
</reference>
<dbReference type="Gene3D" id="1.20.1290.10">
    <property type="entry name" value="AhpD-like"/>
    <property type="match status" value="1"/>
</dbReference>
<dbReference type="InterPro" id="IPR029032">
    <property type="entry name" value="AhpD-like"/>
</dbReference>
<dbReference type="SUPFAM" id="SSF69118">
    <property type="entry name" value="AhpD-like"/>
    <property type="match status" value="1"/>
</dbReference>
<dbReference type="SUPFAM" id="SSF52833">
    <property type="entry name" value="Thioredoxin-like"/>
    <property type="match status" value="1"/>
</dbReference>
<name>A0A6J4HV64_9BACT</name>
<protein>
    <submittedName>
        <fullName evidence="1">Uncharacterized protein</fullName>
    </submittedName>
</protein>
<accession>A0A6J4HV64</accession>
<proteinExistence type="predicted"/>
<sequence length="223" mass="24135">MHKTHGGRRGALPASRSVVALFGLSVLLAAVPARSARSAEAKPPVVSTGAEVALTKHLTPERPTVFVFLKPSSTLEAAFLAERVREAAGRVGFALVHLKTGDEPVARQYEVKETPTAIVYDRRGRMVARSADADAIRAATRTAAGVPRIDWAEPGDPRFEEARKILGGPPQIPGIMRTMTLQPSYMASLMELSGKAHFSDGFLPRRTKEMVATYVSALNKCRY</sequence>
<dbReference type="EMBL" id="CADCTO010000149">
    <property type="protein sequence ID" value="CAA9233799.1"/>
    <property type="molecule type" value="Genomic_DNA"/>
</dbReference>
<dbReference type="AlphaFoldDB" id="A0A6J4HV64"/>